<keyword evidence="2 4" id="KW-0175">Coiled coil</keyword>
<dbReference type="InterPro" id="IPR001452">
    <property type="entry name" value="SH3_domain"/>
</dbReference>
<evidence type="ECO:0000256" key="5">
    <source>
        <dbReference type="SAM" id="Coils"/>
    </source>
</evidence>
<reference evidence="9 10" key="1">
    <citation type="journal article" date="2018" name="Sci. Rep.">
        <title>Genomic signatures of local adaptation to the degree of environmental predictability in rotifers.</title>
        <authorList>
            <person name="Franch-Gras L."/>
            <person name="Hahn C."/>
            <person name="Garcia-Roger E.M."/>
            <person name="Carmona M.J."/>
            <person name="Serra M."/>
            <person name="Gomez A."/>
        </authorList>
    </citation>
    <scope>NUCLEOTIDE SEQUENCE [LARGE SCALE GENOMIC DNA]</scope>
    <source>
        <strain evidence="9">HYR1</strain>
    </source>
</reference>
<protein>
    <submittedName>
        <fullName evidence="9">Formin-binding 1-like isoform X3</fullName>
    </submittedName>
</protein>
<feature type="region of interest" description="Disordered" evidence="6">
    <location>
        <begin position="301"/>
        <end position="321"/>
    </location>
</feature>
<dbReference type="InterPro" id="IPR036028">
    <property type="entry name" value="SH3-like_dom_sf"/>
</dbReference>
<dbReference type="EMBL" id="REGN01001513">
    <property type="protein sequence ID" value="RNA34224.1"/>
    <property type="molecule type" value="Genomic_DNA"/>
</dbReference>
<gene>
    <name evidence="9" type="ORF">BpHYR1_024272</name>
</gene>
<dbReference type="Gene3D" id="6.10.140.470">
    <property type="match status" value="1"/>
</dbReference>
<evidence type="ECO:0000313" key="10">
    <source>
        <dbReference type="Proteomes" id="UP000276133"/>
    </source>
</evidence>
<dbReference type="SUPFAM" id="SSF103657">
    <property type="entry name" value="BAR/IMD domain-like"/>
    <property type="match status" value="1"/>
</dbReference>
<dbReference type="InterPro" id="IPR001060">
    <property type="entry name" value="FCH_dom"/>
</dbReference>
<keyword evidence="1 3" id="KW-0728">SH3 domain</keyword>
<dbReference type="Gene3D" id="1.20.1270.60">
    <property type="entry name" value="Arfaptin homology (AH) domain/BAR domain"/>
    <property type="match status" value="1"/>
</dbReference>
<dbReference type="PROSITE" id="PS50002">
    <property type="entry name" value="SH3"/>
    <property type="match status" value="1"/>
</dbReference>
<feature type="domain" description="F-BAR" evidence="8">
    <location>
        <begin position="1"/>
        <end position="262"/>
    </location>
</feature>
<dbReference type="SUPFAM" id="SSF50044">
    <property type="entry name" value="SH3-domain"/>
    <property type="match status" value="1"/>
</dbReference>
<dbReference type="PANTHER" id="PTHR15735">
    <property type="entry name" value="FCH AND DOUBLE SH3 DOMAINS PROTEIN"/>
    <property type="match status" value="1"/>
</dbReference>
<evidence type="ECO:0000313" key="9">
    <source>
        <dbReference type="EMBL" id="RNA34224.1"/>
    </source>
</evidence>
<dbReference type="Pfam" id="PF00611">
    <property type="entry name" value="FCH"/>
    <property type="match status" value="1"/>
</dbReference>
<feature type="compositionally biased region" description="Low complexity" evidence="6">
    <location>
        <begin position="305"/>
        <end position="318"/>
    </location>
</feature>
<dbReference type="PROSITE" id="PS51741">
    <property type="entry name" value="F_BAR"/>
    <property type="match status" value="1"/>
</dbReference>
<dbReference type="CDD" id="cd11911">
    <property type="entry name" value="SH3_CIP4-like"/>
    <property type="match status" value="1"/>
</dbReference>
<dbReference type="AlphaFoldDB" id="A0A3M7SEI4"/>
<feature type="compositionally biased region" description="Acidic residues" evidence="6">
    <location>
        <begin position="510"/>
        <end position="520"/>
    </location>
</feature>
<dbReference type="Pfam" id="PF25610">
    <property type="entry name" value="HR1_TOCA"/>
    <property type="match status" value="1"/>
</dbReference>
<evidence type="ECO:0000256" key="4">
    <source>
        <dbReference type="PROSITE-ProRule" id="PRU01077"/>
    </source>
</evidence>
<accession>A0A3M7SEI4</accession>
<feature type="coiled-coil region" evidence="5">
    <location>
        <begin position="412"/>
        <end position="439"/>
    </location>
</feature>
<dbReference type="InterPro" id="IPR057870">
    <property type="entry name" value="HR1_TOCA"/>
</dbReference>
<dbReference type="SMART" id="SM00055">
    <property type="entry name" value="FCH"/>
    <property type="match status" value="1"/>
</dbReference>
<dbReference type="SMART" id="SM00326">
    <property type="entry name" value="SH3"/>
    <property type="match status" value="1"/>
</dbReference>
<comment type="caution">
    <text evidence="9">The sequence shown here is derived from an EMBL/GenBank/DDBJ whole genome shotgun (WGS) entry which is preliminary data.</text>
</comment>
<dbReference type="STRING" id="10195.A0A3M7SEI4"/>
<name>A0A3M7SEI4_BRAPC</name>
<proteinExistence type="predicted"/>
<sequence length="600" mass="67564">MRWGSELWDRFDDIANHVHKGLEFCEKYEDFWKKRCSIENSYAKSLRRLCESYEPKRKEPDDDSATHIQCFARVLGETRDMAGQHELIAENVQERVLGRLGLVVKALKEERRKCIEDRDKHLAVHVAHDELMDKCRVKYEKSFREMEKADELLTKVENDDSASKNDIKKQKSVCEQKKRHFDAAEADYGKQLYEANRAKNAYYTEQLPAVLDALQSIEQRRLLQFKQCVADCAAIELEVVPRIGKCLAEVEAAARAVDSDHDSDLLVSLYKTGYSFPADHLFDDLKQAKSKDNRSLHTLNQTVLSNNSNSSSSSISNNQTINRHKKYRTLNRIKGLFAAAGAITRPEDANELPPAQMKNDLVKKIAATHADIDKQQKERQGLLKLKDIYSTNEKFGDSSSAEQALCNNDQKLDNLHKQLMMYEEMLAQVEQSLAQATQTSVYHQYDCSSSSSSGTLSKHQHIYQSPSRASVTSAGWSAPATPAAHKQCESAYAVSGVGMAPLVSSNNSESFDDEDDDENYDSPSADHVDHVDGVDGVDGVIGTALVMYSFDGNVQNSISIEENESLNVLERDSGDGWTLVQKLNGERGYVPTDYIQIVYY</sequence>
<keyword evidence="10" id="KW-1185">Reference proteome</keyword>
<dbReference type="Pfam" id="PF00018">
    <property type="entry name" value="SH3_1"/>
    <property type="match status" value="1"/>
</dbReference>
<evidence type="ECO:0000256" key="3">
    <source>
        <dbReference type="PROSITE-ProRule" id="PRU00192"/>
    </source>
</evidence>
<dbReference type="PANTHER" id="PTHR15735:SF12">
    <property type="entry name" value="CDC42-INTERACTING PROTEIN 4, ISOFORM B"/>
    <property type="match status" value="1"/>
</dbReference>
<organism evidence="9 10">
    <name type="scientific">Brachionus plicatilis</name>
    <name type="common">Marine rotifer</name>
    <name type="synonym">Brachionus muelleri</name>
    <dbReference type="NCBI Taxonomy" id="10195"/>
    <lineage>
        <taxon>Eukaryota</taxon>
        <taxon>Metazoa</taxon>
        <taxon>Spiralia</taxon>
        <taxon>Gnathifera</taxon>
        <taxon>Rotifera</taxon>
        <taxon>Eurotatoria</taxon>
        <taxon>Monogononta</taxon>
        <taxon>Pseudotrocha</taxon>
        <taxon>Ploima</taxon>
        <taxon>Brachionidae</taxon>
        <taxon>Brachionus</taxon>
    </lineage>
</organism>
<evidence type="ECO:0000256" key="2">
    <source>
        <dbReference type="ARBA" id="ARBA00023054"/>
    </source>
</evidence>
<evidence type="ECO:0000259" key="8">
    <source>
        <dbReference type="PROSITE" id="PS51741"/>
    </source>
</evidence>
<dbReference type="Gene3D" id="2.30.30.40">
    <property type="entry name" value="SH3 Domains"/>
    <property type="match status" value="1"/>
</dbReference>
<feature type="domain" description="SH3" evidence="7">
    <location>
        <begin position="539"/>
        <end position="600"/>
    </location>
</feature>
<dbReference type="OrthoDB" id="8783038at2759"/>
<evidence type="ECO:0000259" key="7">
    <source>
        <dbReference type="PROSITE" id="PS50002"/>
    </source>
</evidence>
<dbReference type="Proteomes" id="UP000276133">
    <property type="component" value="Unassembled WGS sequence"/>
</dbReference>
<feature type="region of interest" description="Disordered" evidence="6">
    <location>
        <begin position="504"/>
        <end position="525"/>
    </location>
</feature>
<evidence type="ECO:0000256" key="6">
    <source>
        <dbReference type="SAM" id="MobiDB-lite"/>
    </source>
</evidence>
<dbReference type="InterPro" id="IPR031160">
    <property type="entry name" value="F_BAR_dom"/>
</dbReference>
<evidence type="ECO:0000256" key="1">
    <source>
        <dbReference type="ARBA" id="ARBA00022443"/>
    </source>
</evidence>
<dbReference type="InterPro" id="IPR027267">
    <property type="entry name" value="AH/BAR_dom_sf"/>
</dbReference>